<evidence type="ECO:0000256" key="2">
    <source>
        <dbReference type="SAM" id="Phobius"/>
    </source>
</evidence>
<dbReference type="EMBL" id="LUCM01009752">
    <property type="protein sequence ID" value="KAA0186434.1"/>
    <property type="molecule type" value="Genomic_DNA"/>
</dbReference>
<reference evidence="4" key="1">
    <citation type="submission" date="2019-05" db="EMBL/GenBank/DDBJ databases">
        <title>Annotation for the trematode Fasciolopsis buski.</title>
        <authorList>
            <person name="Choi Y.-J."/>
        </authorList>
    </citation>
    <scope>NUCLEOTIDE SEQUENCE</scope>
    <source>
        <strain evidence="4">HT</strain>
        <tissue evidence="4">Whole worm</tissue>
    </source>
</reference>
<dbReference type="Proteomes" id="UP000728185">
    <property type="component" value="Unassembled WGS sequence"/>
</dbReference>
<dbReference type="AlphaFoldDB" id="A0A8E0VGC7"/>
<comment type="caution">
    <text evidence="4">The sequence shown here is derived from an EMBL/GenBank/DDBJ whole genome shotgun (WGS) entry which is preliminary data.</text>
</comment>
<dbReference type="OrthoDB" id="417112at2759"/>
<evidence type="ECO:0000313" key="3">
    <source>
        <dbReference type="EMBL" id="KAA0186434.1"/>
    </source>
</evidence>
<comment type="similarity">
    <text evidence="1">Belongs to the MEMO1 family.</text>
</comment>
<dbReference type="PANTHER" id="PTHR11060:SF0">
    <property type="entry name" value="PROTEIN MEMO1"/>
    <property type="match status" value="1"/>
</dbReference>
<organism evidence="4 5">
    <name type="scientific">Fasciolopsis buskii</name>
    <dbReference type="NCBI Taxonomy" id="27845"/>
    <lineage>
        <taxon>Eukaryota</taxon>
        <taxon>Metazoa</taxon>
        <taxon>Spiralia</taxon>
        <taxon>Lophotrochozoa</taxon>
        <taxon>Platyhelminthes</taxon>
        <taxon>Trematoda</taxon>
        <taxon>Digenea</taxon>
        <taxon>Plagiorchiida</taxon>
        <taxon>Echinostomata</taxon>
        <taxon>Echinostomatoidea</taxon>
        <taxon>Fasciolidae</taxon>
        <taxon>Fasciolopsis</taxon>
    </lineage>
</organism>
<evidence type="ECO:0000313" key="5">
    <source>
        <dbReference type="Proteomes" id="UP000728185"/>
    </source>
</evidence>
<dbReference type="GO" id="GO:0051213">
    <property type="term" value="F:dioxygenase activity"/>
    <property type="evidence" value="ECO:0007669"/>
    <property type="project" value="UniProtKB-KW"/>
</dbReference>
<protein>
    <submittedName>
        <fullName evidence="4">Putative dioxygenase</fullName>
    </submittedName>
</protein>
<dbReference type="PANTHER" id="PTHR11060">
    <property type="entry name" value="PROTEIN MEMO1"/>
    <property type="match status" value="1"/>
</dbReference>
<keyword evidence="2" id="KW-0812">Transmembrane</keyword>
<keyword evidence="4" id="KW-0560">Oxidoreductase</keyword>
<dbReference type="EMBL" id="LUCM01009752">
    <property type="protein sequence ID" value="KAA0186435.1"/>
    <property type="molecule type" value="Genomic_DNA"/>
</dbReference>
<sequence length="154" mass="18059">MVVGNLSPEREAVYGRILAPYLANSSNVFVISSDFCHWGRRFRYQYYDKQDGDIWQSIEKLDHMVSHFFISIWNNNIRTEILPTRVFLISCCLPVFLDAKVLCVRLSSFQSPPNVIVCAYYFSFFVSLFMGASRTVSFSPLYFYSQIFSFFLDW</sequence>
<keyword evidence="4" id="KW-0223">Dioxygenase</keyword>
<gene>
    <name evidence="4" type="ORF">FBUS_11101</name>
    <name evidence="3" type="ORF">FBUS_11102</name>
</gene>
<keyword evidence="5" id="KW-1185">Reference proteome</keyword>
<keyword evidence="2" id="KW-1133">Transmembrane helix</keyword>
<dbReference type="Gene3D" id="3.40.830.10">
    <property type="entry name" value="LigB-like"/>
    <property type="match status" value="1"/>
</dbReference>
<dbReference type="Pfam" id="PF01875">
    <property type="entry name" value="Memo"/>
    <property type="match status" value="1"/>
</dbReference>
<evidence type="ECO:0000313" key="4">
    <source>
        <dbReference type="EMBL" id="KAA0186435.1"/>
    </source>
</evidence>
<proteinExistence type="inferred from homology"/>
<keyword evidence="2" id="KW-0472">Membrane</keyword>
<accession>A0A8E0VGC7</accession>
<name>A0A8E0VGC7_9TREM</name>
<dbReference type="InterPro" id="IPR002737">
    <property type="entry name" value="MEMO1_fam"/>
</dbReference>
<evidence type="ECO:0000256" key="1">
    <source>
        <dbReference type="ARBA" id="ARBA00006315"/>
    </source>
</evidence>
<feature type="transmembrane region" description="Helical" evidence="2">
    <location>
        <begin position="119"/>
        <end position="144"/>
    </location>
</feature>